<evidence type="ECO:0000313" key="3">
    <source>
        <dbReference type="Proteomes" id="UP000789901"/>
    </source>
</evidence>
<organism evidence="2 3">
    <name type="scientific">Gigaspora margarita</name>
    <dbReference type="NCBI Taxonomy" id="4874"/>
    <lineage>
        <taxon>Eukaryota</taxon>
        <taxon>Fungi</taxon>
        <taxon>Fungi incertae sedis</taxon>
        <taxon>Mucoromycota</taxon>
        <taxon>Glomeromycotina</taxon>
        <taxon>Glomeromycetes</taxon>
        <taxon>Diversisporales</taxon>
        <taxon>Gigasporaceae</taxon>
        <taxon>Gigaspora</taxon>
    </lineage>
</organism>
<name>A0ABN7WGK5_GIGMA</name>
<keyword evidence="3" id="KW-1185">Reference proteome</keyword>
<comment type="caution">
    <text evidence="2">The sequence shown here is derived from an EMBL/GenBank/DDBJ whole genome shotgun (WGS) entry which is preliminary data.</text>
</comment>
<gene>
    <name evidence="2" type="ORF">GMARGA_LOCUS30581</name>
</gene>
<sequence length="111" mass="13358">DIINDYERWIEYLKNLNEFDATVREQELKQAFDTEKNKCNEKIKELEEENTSLKNQLSANQNKIVKLENEVTRLTDNLIKWNLNFERALVEGKYLVIENLMKENKSQKEYT</sequence>
<reference evidence="2 3" key="1">
    <citation type="submission" date="2021-06" db="EMBL/GenBank/DDBJ databases">
        <authorList>
            <person name="Kallberg Y."/>
            <person name="Tangrot J."/>
            <person name="Rosling A."/>
        </authorList>
    </citation>
    <scope>NUCLEOTIDE SEQUENCE [LARGE SCALE GENOMIC DNA]</scope>
    <source>
        <strain evidence="2 3">120-4 pot B 10/14</strain>
    </source>
</reference>
<protein>
    <submittedName>
        <fullName evidence="2">10771_t:CDS:1</fullName>
    </submittedName>
</protein>
<evidence type="ECO:0000256" key="1">
    <source>
        <dbReference type="SAM" id="Coils"/>
    </source>
</evidence>
<proteinExistence type="predicted"/>
<feature type="coiled-coil region" evidence="1">
    <location>
        <begin position="29"/>
        <end position="84"/>
    </location>
</feature>
<dbReference type="Proteomes" id="UP000789901">
    <property type="component" value="Unassembled WGS sequence"/>
</dbReference>
<feature type="non-terminal residue" evidence="2">
    <location>
        <position position="111"/>
    </location>
</feature>
<keyword evidence="1" id="KW-0175">Coiled coil</keyword>
<evidence type="ECO:0000313" key="2">
    <source>
        <dbReference type="EMBL" id="CAG8831181.1"/>
    </source>
</evidence>
<accession>A0ABN7WGK5</accession>
<dbReference type="EMBL" id="CAJVQB010043471">
    <property type="protein sequence ID" value="CAG8831181.1"/>
    <property type="molecule type" value="Genomic_DNA"/>
</dbReference>
<feature type="non-terminal residue" evidence="2">
    <location>
        <position position="1"/>
    </location>
</feature>